<accession>A0A4Z0WC70</accession>
<evidence type="ECO:0000259" key="2">
    <source>
        <dbReference type="Pfam" id="PF01970"/>
    </source>
</evidence>
<feature type="transmembrane region" description="Helical" evidence="1">
    <location>
        <begin position="265"/>
        <end position="291"/>
    </location>
</feature>
<feature type="transmembrane region" description="Helical" evidence="1">
    <location>
        <begin position="327"/>
        <end position="351"/>
    </location>
</feature>
<sequence>MFQPEALLESLHLVFTLNTMMWLAIGVFVGVGLGAIPGLTTSTGVALMLPLTFTLNIAGALGLVIGLYKGALFGGSISAISFATPGAPDSAATVFDGYKMTQKGKGRKALLTSLYSSVTADSLSDVVVILIAPAMALAALQFGPSERTWLMFLAIALLGALSGRHVAKGMMAAAIGLFIGTIGSDPIAGAARNTFGQGWLRDGVGLVPLIIGIFAMSRMIEQGIEITQESKLGKKVKGQMADLFGKDQEGLTFREYLSNWREMGIGLGIGTFVGMLPGLGATVASFLSYGVAKRFLPHKKIGTGVMAGVAAAESGNNATAGPTLVPLLAFGIPGSATAALIGGALLLQGITPSPRMFELHADVVYALFIILILANVFNLVIGRGFAFFYAKLGAVPKPILVPTIMVLAIIGSYGASGNPYDVGVMLFFGVFGFAMRKFGVPEAPLVITFLIAPMLEENLRRAILISGGDWVPGLFNSPLSLTLMALAVAVLILSYRMKFSEKLDDMQHQEMEETAEEDSAKKSQ</sequence>
<comment type="caution">
    <text evidence="3">The sequence shown here is derived from an EMBL/GenBank/DDBJ whole genome shotgun (WGS) entry which is preliminary data.</text>
</comment>
<dbReference type="InterPro" id="IPR002823">
    <property type="entry name" value="DUF112_TM"/>
</dbReference>
<dbReference type="RefSeq" id="WP_135483733.1">
    <property type="nucleotide sequence ID" value="NZ_SRMF01000005.1"/>
</dbReference>
<dbReference type="OrthoDB" id="9791872at2"/>
<feature type="transmembrane region" description="Helical" evidence="1">
    <location>
        <begin position="479"/>
        <end position="497"/>
    </location>
</feature>
<feature type="transmembrane region" description="Helical" evidence="1">
    <location>
        <begin position="398"/>
        <end position="416"/>
    </location>
</feature>
<keyword evidence="1" id="KW-1133">Transmembrane helix</keyword>
<name>A0A4Z0WC70_9GAMM</name>
<dbReference type="Pfam" id="PF01970">
    <property type="entry name" value="TctA"/>
    <property type="match status" value="1"/>
</dbReference>
<dbReference type="PANTHER" id="PTHR35342:SF5">
    <property type="entry name" value="TRICARBOXYLIC TRANSPORT PROTEIN"/>
    <property type="match status" value="1"/>
</dbReference>
<keyword evidence="1" id="KW-0812">Transmembrane</keyword>
<dbReference type="EMBL" id="SRMF01000005">
    <property type="protein sequence ID" value="TGG92399.1"/>
    <property type="molecule type" value="Genomic_DNA"/>
</dbReference>
<feature type="transmembrane region" description="Helical" evidence="1">
    <location>
        <begin position="20"/>
        <end position="39"/>
    </location>
</feature>
<reference evidence="3 4" key="1">
    <citation type="submission" date="2019-04" db="EMBL/GenBank/DDBJ databases">
        <title>Natronospirillum operosus gen. nov., sp. nov., a haloalkaliphilic satellite isolated from decaying biomass of laboratory culture of cyanobacterium Geitlerinema sp. and proposal of Natronospirillaceae fam. nov. and Saccharospirillaceae fam. nov.</title>
        <authorList>
            <person name="Kevbrin V."/>
            <person name="Boltyanskaya Y."/>
            <person name="Koziaeva V."/>
            <person name="Grouzdev D.S."/>
            <person name="Park M."/>
            <person name="Cho J."/>
        </authorList>
    </citation>
    <scope>NUCLEOTIDE SEQUENCE [LARGE SCALE GENOMIC DNA]</scope>
    <source>
        <strain evidence="3 4">G-116</strain>
    </source>
</reference>
<proteinExistence type="predicted"/>
<evidence type="ECO:0000256" key="1">
    <source>
        <dbReference type="SAM" id="Phobius"/>
    </source>
</evidence>
<feature type="transmembrane region" description="Helical" evidence="1">
    <location>
        <begin position="46"/>
        <end position="68"/>
    </location>
</feature>
<feature type="domain" description="DUF112" evidence="2">
    <location>
        <begin position="20"/>
        <end position="447"/>
    </location>
</feature>
<feature type="transmembrane region" description="Helical" evidence="1">
    <location>
        <begin position="363"/>
        <end position="386"/>
    </location>
</feature>
<dbReference type="Proteomes" id="UP000297475">
    <property type="component" value="Unassembled WGS sequence"/>
</dbReference>
<protein>
    <recommendedName>
        <fullName evidence="2">DUF112 domain-containing protein</fullName>
    </recommendedName>
</protein>
<evidence type="ECO:0000313" key="4">
    <source>
        <dbReference type="Proteomes" id="UP000297475"/>
    </source>
</evidence>
<dbReference type="AlphaFoldDB" id="A0A4Z0WC70"/>
<evidence type="ECO:0000313" key="3">
    <source>
        <dbReference type="EMBL" id="TGG92399.1"/>
    </source>
</evidence>
<gene>
    <name evidence="3" type="ORF">E4656_13055</name>
</gene>
<keyword evidence="4" id="KW-1185">Reference proteome</keyword>
<feature type="transmembrane region" description="Helical" evidence="1">
    <location>
        <begin position="149"/>
        <end position="167"/>
    </location>
</feature>
<organism evidence="3 4">
    <name type="scientific">Natronospirillum operosum</name>
    <dbReference type="NCBI Taxonomy" id="2759953"/>
    <lineage>
        <taxon>Bacteria</taxon>
        <taxon>Pseudomonadati</taxon>
        <taxon>Pseudomonadota</taxon>
        <taxon>Gammaproteobacteria</taxon>
        <taxon>Oceanospirillales</taxon>
        <taxon>Natronospirillaceae</taxon>
        <taxon>Natronospirillum</taxon>
    </lineage>
</organism>
<dbReference type="PANTHER" id="PTHR35342">
    <property type="entry name" value="TRICARBOXYLIC TRANSPORT PROTEIN"/>
    <property type="match status" value="1"/>
</dbReference>
<keyword evidence="1" id="KW-0472">Membrane</keyword>